<organism evidence="1 2">
    <name type="scientific">Trifolium medium</name>
    <dbReference type="NCBI Taxonomy" id="97028"/>
    <lineage>
        <taxon>Eukaryota</taxon>
        <taxon>Viridiplantae</taxon>
        <taxon>Streptophyta</taxon>
        <taxon>Embryophyta</taxon>
        <taxon>Tracheophyta</taxon>
        <taxon>Spermatophyta</taxon>
        <taxon>Magnoliopsida</taxon>
        <taxon>eudicotyledons</taxon>
        <taxon>Gunneridae</taxon>
        <taxon>Pentapetalae</taxon>
        <taxon>rosids</taxon>
        <taxon>fabids</taxon>
        <taxon>Fabales</taxon>
        <taxon>Fabaceae</taxon>
        <taxon>Papilionoideae</taxon>
        <taxon>50 kb inversion clade</taxon>
        <taxon>NPAAA clade</taxon>
        <taxon>Hologalegina</taxon>
        <taxon>IRL clade</taxon>
        <taxon>Trifolieae</taxon>
        <taxon>Trifolium</taxon>
    </lineage>
</organism>
<accession>A0A392RQQ3</accession>
<dbReference type="EMBL" id="LXQA010256880">
    <property type="protein sequence ID" value="MCI38532.1"/>
    <property type="molecule type" value="Genomic_DNA"/>
</dbReference>
<name>A0A392RQQ3_9FABA</name>
<dbReference type="AlphaFoldDB" id="A0A392RQQ3"/>
<dbReference type="Proteomes" id="UP000265520">
    <property type="component" value="Unassembled WGS sequence"/>
</dbReference>
<comment type="caution">
    <text evidence="1">The sequence shown here is derived from an EMBL/GenBank/DDBJ whole genome shotgun (WGS) entry which is preliminary data.</text>
</comment>
<reference evidence="1 2" key="1">
    <citation type="journal article" date="2018" name="Front. Plant Sci.">
        <title>Red Clover (Trifolium pratense) and Zigzag Clover (T. medium) - A Picture of Genomic Similarities and Differences.</title>
        <authorList>
            <person name="Dluhosova J."/>
            <person name="Istvanek J."/>
            <person name="Nedelnik J."/>
            <person name="Repkova J."/>
        </authorList>
    </citation>
    <scope>NUCLEOTIDE SEQUENCE [LARGE SCALE GENOMIC DNA]</scope>
    <source>
        <strain evidence="2">cv. 10/8</strain>
        <tissue evidence="1">Leaf</tissue>
    </source>
</reference>
<proteinExistence type="predicted"/>
<feature type="non-terminal residue" evidence="1">
    <location>
        <position position="1"/>
    </location>
</feature>
<evidence type="ECO:0000313" key="1">
    <source>
        <dbReference type="EMBL" id="MCI38532.1"/>
    </source>
</evidence>
<protein>
    <submittedName>
        <fullName evidence="1">Uncharacterized protein</fullName>
    </submittedName>
</protein>
<evidence type="ECO:0000313" key="2">
    <source>
        <dbReference type="Proteomes" id="UP000265520"/>
    </source>
</evidence>
<keyword evidence="2" id="KW-1185">Reference proteome</keyword>
<sequence>SRRQSLVDLLDKQKELGEDLKPIDVNFERAKRCKRALKEMHCDAIVVAKKLGSPIVE</sequence>